<evidence type="ECO:0000259" key="4">
    <source>
        <dbReference type="Pfam" id="PF00891"/>
    </source>
</evidence>
<dbReference type="Pfam" id="PF08100">
    <property type="entry name" value="Dimerisation"/>
    <property type="match status" value="1"/>
</dbReference>
<dbReference type="Gene3D" id="1.10.287.1350">
    <property type="match status" value="1"/>
</dbReference>
<accession>A0ABP6RMV9</accession>
<dbReference type="InterPro" id="IPR001077">
    <property type="entry name" value="COMT_C"/>
</dbReference>
<keyword evidence="1 6" id="KW-0489">Methyltransferase</keyword>
<dbReference type="RefSeq" id="WP_344924934.1">
    <property type="nucleotide sequence ID" value="NZ_BAAAYK010000038.1"/>
</dbReference>
<dbReference type="EMBL" id="BAAAYK010000038">
    <property type="protein sequence ID" value="GAA3354925.1"/>
    <property type="molecule type" value="Genomic_DNA"/>
</dbReference>
<dbReference type="CDD" id="cd02440">
    <property type="entry name" value="AdoMet_MTases"/>
    <property type="match status" value="1"/>
</dbReference>
<protein>
    <submittedName>
        <fullName evidence="6">Methyltransferase</fullName>
    </submittedName>
</protein>
<name>A0ABP6RMV9_9PSEU</name>
<keyword evidence="2" id="KW-0808">Transferase</keyword>
<dbReference type="InterPro" id="IPR016461">
    <property type="entry name" value="COMT-like"/>
</dbReference>
<dbReference type="PANTHER" id="PTHR43712:SF2">
    <property type="entry name" value="O-METHYLTRANSFERASE CICE"/>
    <property type="match status" value="1"/>
</dbReference>
<evidence type="ECO:0000256" key="1">
    <source>
        <dbReference type="ARBA" id="ARBA00022603"/>
    </source>
</evidence>
<dbReference type="SUPFAM" id="SSF46785">
    <property type="entry name" value="Winged helix' DNA-binding domain"/>
    <property type="match status" value="1"/>
</dbReference>
<evidence type="ECO:0000313" key="7">
    <source>
        <dbReference type="Proteomes" id="UP001500483"/>
    </source>
</evidence>
<dbReference type="InterPro" id="IPR029063">
    <property type="entry name" value="SAM-dependent_MTases_sf"/>
</dbReference>
<dbReference type="SUPFAM" id="SSF53335">
    <property type="entry name" value="S-adenosyl-L-methionine-dependent methyltransferases"/>
    <property type="match status" value="1"/>
</dbReference>
<gene>
    <name evidence="6" type="ORF">GCM10020366_12960</name>
</gene>
<feature type="domain" description="O-methyltransferase C-terminal" evidence="4">
    <location>
        <begin position="112"/>
        <end position="316"/>
    </location>
</feature>
<evidence type="ECO:0000259" key="5">
    <source>
        <dbReference type="Pfam" id="PF08100"/>
    </source>
</evidence>
<dbReference type="InterPro" id="IPR036388">
    <property type="entry name" value="WH-like_DNA-bd_sf"/>
</dbReference>
<keyword evidence="3" id="KW-0949">S-adenosyl-L-methionine</keyword>
<dbReference type="InterPro" id="IPR012967">
    <property type="entry name" value="COMT_dimerisation"/>
</dbReference>
<dbReference type="Pfam" id="PF00891">
    <property type="entry name" value="Methyltransf_2"/>
    <property type="match status" value="1"/>
</dbReference>
<comment type="caution">
    <text evidence="6">The sequence shown here is derived from an EMBL/GenBank/DDBJ whole genome shotgun (WGS) entry which is preliminary data.</text>
</comment>
<dbReference type="Proteomes" id="UP001500483">
    <property type="component" value="Unassembled WGS sequence"/>
</dbReference>
<dbReference type="PIRSF" id="PIRSF005739">
    <property type="entry name" value="O-mtase"/>
    <property type="match status" value="1"/>
</dbReference>
<dbReference type="Gene3D" id="1.10.10.10">
    <property type="entry name" value="Winged helix-like DNA-binding domain superfamily/Winged helix DNA-binding domain"/>
    <property type="match status" value="1"/>
</dbReference>
<dbReference type="GO" id="GO:0032259">
    <property type="term" value="P:methylation"/>
    <property type="evidence" value="ECO:0007669"/>
    <property type="project" value="UniProtKB-KW"/>
</dbReference>
<keyword evidence="7" id="KW-1185">Reference proteome</keyword>
<evidence type="ECO:0000256" key="2">
    <source>
        <dbReference type="ARBA" id="ARBA00022679"/>
    </source>
</evidence>
<organism evidence="6 7">
    <name type="scientific">Saccharopolyspora gregorii</name>
    <dbReference type="NCBI Taxonomy" id="33914"/>
    <lineage>
        <taxon>Bacteria</taxon>
        <taxon>Bacillati</taxon>
        <taxon>Actinomycetota</taxon>
        <taxon>Actinomycetes</taxon>
        <taxon>Pseudonocardiales</taxon>
        <taxon>Pseudonocardiaceae</taxon>
        <taxon>Saccharopolyspora</taxon>
    </lineage>
</organism>
<dbReference type="GO" id="GO:0008168">
    <property type="term" value="F:methyltransferase activity"/>
    <property type="evidence" value="ECO:0007669"/>
    <property type="project" value="UniProtKB-KW"/>
</dbReference>
<proteinExistence type="predicted"/>
<sequence length="337" mass="35344">MASETTDPGARLAALTDLATPFAVRAAVTLGVPDRIAEGTTGLAELAAATGADADSLARLLRHLVAIGFVAEQDGRFALTDVSRHLLGADSAWQKKWLDLDGPGVKMDLAYAGMAHSVRTGRSGYEPVHGVPFWEDYQRDDALRGFFGAIMAAHAWQTGPLLAAEYDWSAVKSVIDIGGGVGALLVEVLRGQPHLEGAVLDLPPVAAEADEALAASEVADRAAFVPGSFFDELPAGYDRYVVSRVLTDWPDADAVRILRRCAEAAGSAGRVLVVEVLAGEEHAKNNSSFDLQSLSLLGGRERSIADFEALAAEAGLAVRGSRSWDGGLVLVECALAG</sequence>
<evidence type="ECO:0000313" key="6">
    <source>
        <dbReference type="EMBL" id="GAA3354925.1"/>
    </source>
</evidence>
<dbReference type="Gene3D" id="3.40.50.150">
    <property type="entry name" value="Vaccinia Virus protein VP39"/>
    <property type="match status" value="1"/>
</dbReference>
<dbReference type="InterPro" id="IPR036390">
    <property type="entry name" value="WH_DNA-bd_sf"/>
</dbReference>
<reference evidence="7" key="1">
    <citation type="journal article" date="2019" name="Int. J. Syst. Evol. Microbiol.">
        <title>The Global Catalogue of Microorganisms (GCM) 10K type strain sequencing project: providing services to taxonomists for standard genome sequencing and annotation.</title>
        <authorList>
            <consortium name="The Broad Institute Genomics Platform"/>
            <consortium name="The Broad Institute Genome Sequencing Center for Infectious Disease"/>
            <person name="Wu L."/>
            <person name="Ma J."/>
        </authorList>
    </citation>
    <scope>NUCLEOTIDE SEQUENCE [LARGE SCALE GENOMIC DNA]</scope>
    <source>
        <strain evidence="7">JCM 9687</strain>
    </source>
</reference>
<dbReference type="PROSITE" id="PS51683">
    <property type="entry name" value="SAM_OMT_II"/>
    <property type="match status" value="1"/>
</dbReference>
<dbReference type="PANTHER" id="PTHR43712">
    <property type="entry name" value="PUTATIVE (AFU_ORTHOLOGUE AFUA_4G14580)-RELATED"/>
    <property type="match status" value="1"/>
</dbReference>
<evidence type="ECO:0000256" key="3">
    <source>
        <dbReference type="ARBA" id="ARBA00022691"/>
    </source>
</evidence>
<feature type="domain" description="O-methyltransferase dimerisation" evidence="5">
    <location>
        <begin position="19"/>
        <end position="87"/>
    </location>
</feature>